<accession>A0A182MUJ8</accession>
<sequence>MLGLQARDAGKPVASECTSKARRPLKDIDVNRSHHSIHSSKDGRNTGKANVSSGFQVFADGETSSTKKVNVKVPVKSSATDAKLVVGGNKPCQDINGISGKKTNFTKDIGAIIAEEIENGFKANRVACNTSSSSDRAFAKTAAPNTKMNWLEKQIALMQVEKGPNNAQNHVPATDPQNVEGGKKAVSTVIPCHKEIDTSTLGAEQLEDIWASFENLGLKEERKPANTNDTGAIRKVVSNEACATEVKHVNALPTYTLNVMAQEWNGTASKANKESLYNGGHSSKSSQPTSDIQLHPTFWDNILASNTEPNLPNQYADATGTYLHDNATATHPTGRKIVGRKCPPLEKRRQPTQNDILRELDDRTEEIQRFERYKEARRRKAIEAMRIEQERVNRTSVQRQAEPINKNRQMQPTTNYPATRATFVNGFEDAMNISLNQKPIQPPSATVPVAKPNFCIIKYPTPPNVPIRYEPEDILKLNFTQNKNPDKRQDDGSHYDVRFVLRYGNLAIRLKV</sequence>
<reference evidence="3" key="1">
    <citation type="submission" date="2013-09" db="EMBL/GenBank/DDBJ databases">
        <title>The Genome Sequence of Anopheles culicifacies species A.</title>
        <authorList>
            <consortium name="The Broad Institute Genomics Platform"/>
            <person name="Neafsey D.E."/>
            <person name="Besansky N."/>
            <person name="Howell P."/>
            <person name="Walton C."/>
            <person name="Young S.K."/>
            <person name="Zeng Q."/>
            <person name="Gargeya S."/>
            <person name="Fitzgerald M."/>
            <person name="Haas B."/>
            <person name="Abouelleil A."/>
            <person name="Allen A.W."/>
            <person name="Alvarado L."/>
            <person name="Arachchi H.M."/>
            <person name="Berlin A.M."/>
            <person name="Chapman S.B."/>
            <person name="Gainer-Dewar J."/>
            <person name="Goldberg J."/>
            <person name="Griggs A."/>
            <person name="Gujja S."/>
            <person name="Hansen M."/>
            <person name="Howarth C."/>
            <person name="Imamovic A."/>
            <person name="Ireland A."/>
            <person name="Larimer J."/>
            <person name="McCowan C."/>
            <person name="Murphy C."/>
            <person name="Pearson M."/>
            <person name="Poon T.W."/>
            <person name="Priest M."/>
            <person name="Roberts A."/>
            <person name="Saif S."/>
            <person name="Shea T."/>
            <person name="Sisk P."/>
            <person name="Sykes S."/>
            <person name="Wortman J."/>
            <person name="Nusbaum C."/>
            <person name="Birren B."/>
        </authorList>
    </citation>
    <scope>NUCLEOTIDE SEQUENCE [LARGE SCALE GENOMIC DNA]</scope>
    <source>
        <strain evidence="3">A-37</strain>
    </source>
</reference>
<dbReference type="EnsemblMetazoa" id="ACUA026564-RA">
    <property type="protein sequence ID" value="ACUA026564-PA"/>
    <property type="gene ID" value="ACUA026564"/>
</dbReference>
<name>A0A182MUJ8_9DIPT</name>
<dbReference type="VEuPathDB" id="VectorBase:ACUA026564"/>
<dbReference type="AlphaFoldDB" id="A0A182MUJ8"/>
<evidence type="ECO:0000313" key="2">
    <source>
        <dbReference type="EnsemblMetazoa" id="ACUA026564-PA"/>
    </source>
</evidence>
<organism evidence="2 3">
    <name type="scientific">Anopheles culicifacies</name>
    <dbReference type="NCBI Taxonomy" id="139723"/>
    <lineage>
        <taxon>Eukaryota</taxon>
        <taxon>Metazoa</taxon>
        <taxon>Ecdysozoa</taxon>
        <taxon>Arthropoda</taxon>
        <taxon>Hexapoda</taxon>
        <taxon>Insecta</taxon>
        <taxon>Pterygota</taxon>
        <taxon>Neoptera</taxon>
        <taxon>Endopterygota</taxon>
        <taxon>Diptera</taxon>
        <taxon>Nematocera</taxon>
        <taxon>Culicoidea</taxon>
        <taxon>Culicidae</taxon>
        <taxon>Anophelinae</taxon>
        <taxon>Anopheles</taxon>
        <taxon>culicifacies species complex</taxon>
    </lineage>
</organism>
<feature type="region of interest" description="Disordered" evidence="1">
    <location>
        <begin position="1"/>
        <end position="49"/>
    </location>
</feature>
<evidence type="ECO:0000256" key="1">
    <source>
        <dbReference type="SAM" id="MobiDB-lite"/>
    </source>
</evidence>
<dbReference type="EMBL" id="AXCM01001462">
    <property type="status" value="NOT_ANNOTATED_CDS"/>
    <property type="molecule type" value="Genomic_DNA"/>
</dbReference>
<keyword evidence="3" id="KW-1185">Reference proteome</keyword>
<protein>
    <submittedName>
        <fullName evidence="2">Uncharacterized protein</fullName>
    </submittedName>
</protein>
<dbReference type="Proteomes" id="UP000075883">
    <property type="component" value="Unassembled WGS sequence"/>
</dbReference>
<evidence type="ECO:0000313" key="3">
    <source>
        <dbReference type="Proteomes" id="UP000075883"/>
    </source>
</evidence>
<reference evidence="2" key="2">
    <citation type="submission" date="2020-05" db="UniProtKB">
        <authorList>
            <consortium name="EnsemblMetazoa"/>
        </authorList>
    </citation>
    <scope>IDENTIFICATION</scope>
    <source>
        <strain evidence="2">A-37</strain>
    </source>
</reference>
<proteinExistence type="predicted"/>